<dbReference type="Gene3D" id="1.20.1280.50">
    <property type="match status" value="1"/>
</dbReference>
<evidence type="ECO:0000256" key="1">
    <source>
        <dbReference type="ARBA" id="ARBA00022786"/>
    </source>
</evidence>
<dbReference type="InterPro" id="IPR036047">
    <property type="entry name" value="F-box-like_dom_sf"/>
</dbReference>
<dbReference type="InterPro" id="IPR006553">
    <property type="entry name" value="Leu-rich_rpt_Cys-con_subtyp"/>
</dbReference>
<proteinExistence type="predicted"/>
<dbReference type="AlphaFoldDB" id="A0A3B3T350"/>
<evidence type="ECO:0000256" key="2">
    <source>
        <dbReference type="SAM" id="MobiDB-lite"/>
    </source>
</evidence>
<feature type="region of interest" description="Disordered" evidence="2">
    <location>
        <begin position="56"/>
        <end position="75"/>
    </location>
</feature>
<evidence type="ECO:0000313" key="4">
    <source>
        <dbReference type="Ensembl" id="ENSPKIP00000037090.1"/>
    </source>
</evidence>
<dbReference type="Gene3D" id="3.80.10.10">
    <property type="entry name" value="Ribonuclease Inhibitor"/>
    <property type="match status" value="1"/>
</dbReference>
<keyword evidence="5" id="KW-1185">Reference proteome</keyword>
<sequence>GEKKTPKKETATSKDSQKKKKKTKLYRRPKVNYTVQEGEDMLFVISNINNYDSIWKPKRKARKRKNTSGGKTKLPPAKIKTQMAKPQMKKKVMPGQEAALVPVRHCAEGEDDSWSRNLPVELLVNIFQLVLNQEGAIPFLCAARVCQLWNSAAANPILWRRVSIGYCWTEPGKTQLPKTEMKIKNTVSWLAQNFAQLRDFALCHWKKHVDYVVQVVSQFCPHLTSLKLTYCTGMTEKAFQDLGTYCPSLETINVQYSEFQIDGLVTYLETFGSRLRKILFTYGCKIDRLLSVIAKGCCPGLTLLEINTKLDSGFCQLPICIPSLQSSCPQLQIFRMLNVTPVMKTTRKAPRISTGFPQLIELCLATSSVSFMTDQHLNSVLHGSPNLRILDLRGCTRITTDILSVLPCELECLYWGLYFSSNNMVSSKKGIHLLTQKWSRTLRELDLTCQPFSEEDLEIAMANLAHGTGAELLQSLNLSSTKVSKSALAIISQCTKLKYLNLTSCRYLPRGLKRVYRCQEDIHQLLDKIV</sequence>
<dbReference type="SMART" id="SM00367">
    <property type="entry name" value="LRR_CC"/>
    <property type="match status" value="3"/>
</dbReference>
<dbReference type="GeneTree" id="ENSGT00390000009358"/>
<feature type="compositionally biased region" description="Basic and acidic residues" evidence="2">
    <location>
        <begin position="1"/>
        <end position="16"/>
    </location>
</feature>
<feature type="domain" description="F-box" evidence="3">
    <location>
        <begin position="117"/>
        <end position="164"/>
    </location>
</feature>
<organism evidence="4 5">
    <name type="scientific">Paramormyrops kingsleyae</name>
    <dbReference type="NCBI Taxonomy" id="1676925"/>
    <lineage>
        <taxon>Eukaryota</taxon>
        <taxon>Metazoa</taxon>
        <taxon>Chordata</taxon>
        <taxon>Craniata</taxon>
        <taxon>Vertebrata</taxon>
        <taxon>Euteleostomi</taxon>
        <taxon>Actinopterygii</taxon>
        <taxon>Neopterygii</taxon>
        <taxon>Teleostei</taxon>
        <taxon>Osteoglossocephala</taxon>
        <taxon>Osteoglossomorpha</taxon>
        <taxon>Osteoglossiformes</taxon>
        <taxon>Mormyridae</taxon>
        <taxon>Paramormyrops</taxon>
    </lineage>
</organism>
<reference evidence="4" key="2">
    <citation type="submission" date="2025-09" db="UniProtKB">
        <authorList>
            <consortium name="Ensembl"/>
        </authorList>
    </citation>
    <scope>IDENTIFICATION</scope>
</reference>
<dbReference type="Ensembl" id="ENSPKIT00000018048.1">
    <property type="protein sequence ID" value="ENSPKIP00000037090.1"/>
    <property type="gene ID" value="ENSPKIG00000015407.1"/>
</dbReference>
<dbReference type="Pfam" id="PF13516">
    <property type="entry name" value="LRR_6"/>
    <property type="match status" value="1"/>
</dbReference>
<dbReference type="STRING" id="1676925.ENSPKIP00000037090"/>
<reference evidence="4" key="1">
    <citation type="submission" date="2025-08" db="UniProtKB">
        <authorList>
            <consortium name="Ensembl"/>
        </authorList>
    </citation>
    <scope>IDENTIFICATION</scope>
</reference>
<feature type="compositionally biased region" description="Basic residues" evidence="2">
    <location>
        <begin position="17"/>
        <end position="27"/>
    </location>
</feature>
<feature type="compositionally biased region" description="Basic residues" evidence="2">
    <location>
        <begin position="56"/>
        <end position="66"/>
    </location>
</feature>
<accession>A0A3B3T350</accession>
<name>A0A3B3T350_9TELE</name>
<dbReference type="PANTHER" id="PTHR38926">
    <property type="entry name" value="F-BOX DOMAIN CONTAINING PROTEIN, EXPRESSED"/>
    <property type="match status" value="1"/>
</dbReference>
<feature type="region of interest" description="Disordered" evidence="2">
    <location>
        <begin position="1"/>
        <end position="27"/>
    </location>
</feature>
<dbReference type="InterPro" id="IPR047922">
    <property type="entry name" value="FBXL6_F-box"/>
</dbReference>
<dbReference type="SUPFAM" id="SSF52047">
    <property type="entry name" value="RNI-like"/>
    <property type="match status" value="1"/>
</dbReference>
<dbReference type="Proteomes" id="UP000261540">
    <property type="component" value="Unplaced"/>
</dbReference>
<dbReference type="CDD" id="cd22119">
    <property type="entry name" value="F-box_FBXL6"/>
    <property type="match status" value="1"/>
</dbReference>
<keyword evidence="1" id="KW-0833">Ubl conjugation pathway</keyword>
<dbReference type="InterPro" id="IPR001810">
    <property type="entry name" value="F-box_dom"/>
</dbReference>
<dbReference type="InterPro" id="IPR001611">
    <property type="entry name" value="Leu-rich_rpt"/>
</dbReference>
<evidence type="ECO:0000313" key="5">
    <source>
        <dbReference type="Proteomes" id="UP000261540"/>
    </source>
</evidence>
<dbReference type="PANTHER" id="PTHR38926:SF5">
    <property type="entry name" value="F-BOX AND LEUCINE-RICH REPEAT PROTEIN 6"/>
    <property type="match status" value="1"/>
</dbReference>
<dbReference type="GO" id="GO:0019005">
    <property type="term" value="C:SCF ubiquitin ligase complex"/>
    <property type="evidence" value="ECO:0007669"/>
    <property type="project" value="InterPro"/>
</dbReference>
<evidence type="ECO:0000259" key="3">
    <source>
        <dbReference type="Pfam" id="PF12937"/>
    </source>
</evidence>
<dbReference type="InterPro" id="IPR032675">
    <property type="entry name" value="LRR_dom_sf"/>
</dbReference>
<dbReference type="Pfam" id="PF12937">
    <property type="entry name" value="F-box-like"/>
    <property type="match status" value="1"/>
</dbReference>
<dbReference type="SUPFAM" id="SSF81383">
    <property type="entry name" value="F-box domain"/>
    <property type="match status" value="1"/>
</dbReference>
<protein>
    <recommendedName>
        <fullName evidence="3">F-box domain-containing protein</fullName>
    </recommendedName>
</protein>